<feature type="domain" description="SbsA Ig-like" evidence="4">
    <location>
        <begin position="36"/>
        <end position="128"/>
    </location>
</feature>
<dbReference type="Proteomes" id="UP001431131">
    <property type="component" value="Unassembled WGS sequence"/>
</dbReference>
<organism evidence="5 6">
    <name type="scientific">Fredinandcohnia quinoae</name>
    <dbReference type="NCBI Taxonomy" id="2918902"/>
    <lineage>
        <taxon>Bacteria</taxon>
        <taxon>Bacillati</taxon>
        <taxon>Bacillota</taxon>
        <taxon>Bacilli</taxon>
        <taxon>Bacillales</taxon>
        <taxon>Bacillaceae</taxon>
        <taxon>Fredinandcohnia</taxon>
    </lineage>
</organism>
<keyword evidence="6" id="KW-1185">Reference proteome</keyword>
<dbReference type="Pfam" id="PF09826">
    <property type="entry name" value="Beta_propel"/>
    <property type="match status" value="1"/>
</dbReference>
<dbReference type="InterPro" id="IPR014755">
    <property type="entry name" value="Cu-Rt/internalin_Ig-like"/>
</dbReference>
<evidence type="ECO:0000256" key="1">
    <source>
        <dbReference type="ARBA" id="ARBA00022729"/>
    </source>
</evidence>
<dbReference type="AlphaFoldDB" id="A0AAW5E4C7"/>
<feature type="region of interest" description="Disordered" evidence="2">
    <location>
        <begin position="171"/>
        <end position="199"/>
    </location>
</feature>
<evidence type="ECO:0000256" key="2">
    <source>
        <dbReference type="SAM" id="MobiDB-lite"/>
    </source>
</evidence>
<name>A0AAW5E4C7_9BACI</name>
<proteinExistence type="predicted"/>
<keyword evidence="3" id="KW-0812">Transmembrane</keyword>
<comment type="caution">
    <text evidence="5">The sequence shown here is derived from an EMBL/GenBank/DDBJ whole genome shotgun (WGS) entry which is preliminary data.</text>
</comment>
<feature type="compositionally biased region" description="Low complexity" evidence="2">
    <location>
        <begin position="182"/>
        <end position="193"/>
    </location>
</feature>
<evidence type="ECO:0000259" key="4">
    <source>
        <dbReference type="Pfam" id="PF13205"/>
    </source>
</evidence>
<dbReference type="RefSeq" id="WP_240257715.1">
    <property type="nucleotide sequence ID" value="NZ_JAKTTI010000055.1"/>
</dbReference>
<gene>
    <name evidence="5" type="ORF">MJG50_20890</name>
</gene>
<dbReference type="InterPro" id="IPR032812">
    <property type="entry name" value="SbsA_Ig"/>
</dbReference>
<evidence type="ECO:0000313" key="6">
    <source>
        <dbReference type="Proteomes" id="UP001431131"/>
    </source>
</evidence>
<dbReference type="Pfam" id="PF13205">
    <property type="entry name" value="Big_5"/>
    <property type="match status" value="1"/>
</dbReference>
<protein>
    <submittedName>
        <fullName evidence="5">Beta-propeller domain-containing protein</fullName>
    </submittedName>
</protein>
<evidence type="ECO:0000256" key="3">
    <source>
        <dbReference type="SAM" id="Phobius"/>
    </source>
</evidence>
<dbReference type="Gene3D" id="2.60.40.1220">
    <property type="match status" value="1"/>
</dbReference>
<sequence>MNKKWVIYVGALFLMITAVAFFIGSKPKIVSEWDISEKQTVLTNKAWVIEFSKKIDKKSVNENLIFVTNENGEKQDVTLSLSSDRKTITVLPPDNGYNIKSQYYTLHIDKKIKSQIGRTIQTGKEISFVVREDLPVVGTKEKLNQIFLSVIKEQKRDRERDRGFFSFMTESSKDTAESANDSAASGEAKSAGGQDFSETNNQVLGVDEADLVKTDGDYIYQIVDGKVNITKAKPAKAMKFVKAMTFEQNFSPSQLFLYKDQLVVIGHSFKEMKSNGKADKSSKKMMIHPSYFESTKAFVYDIKNPNSPNEIRHVELEGYNLTARRIDNYIYLVATHYPNYWIMEENPDEAIDLRPRFSDTASQSEEKFVDYDKIQYIPDSKETNYTLIGALNLDDSKKEMKITSYLGSGDQLYMSQDNIYLAVTNYHAVPLAKGDFLSPDTSVYKFTVNGDKVEFHSSAEVPGTILNQFSMDEYKGHFRVATTKGDTWNDERPSANNLYIFDENMKQVGTLDNLARGERIYSARFMQDRIYLVTFKQVDPLFVIDASNPTKPTILGELKIPGFSNYLHPYDENHLIGFGHDTKVIPSKLQGEEPRVLTDGVKISLFDISDVNNPKEKFSEVIGGRGTYSPLNYDHKALLFNKDKNIFAFPISIYQNVEGEEFEQHFEFQGAYVYDINLDSIDLKTKISHHSGEYEEWQSEIQRLLNIDNTLYAVSPTKVSAYEIGSYQKLGAVELK</sequence>
<keyword evidence="3" id="KW-1133">Transmembrane helix</keyword>
<dbReference type="EMBL" id="JAKTTI010000055">
    <property type="protein sequence ID" value="MCH1627796.1"/>
    <property type="molecule type" value="Genomic_DNA"/>
</dbReference>
<keyword evidence="1" id="KW-0732">Signal</keyword>
<accession>A0AAW5E4C7</accession>
<keyword evidence="3" id="KW-0472">Membrane</keyword>
<dbReference type="InterPro" id="IPR019198">
    <property type="entry name" value="Beta_propeller_containing"/>
</dbReference>
<feature type="transmembrane region" description="Helical" evidence="3">
    <location>
        <begin position="5"/>
        <end position="24"/>
    </location>
</feature>
<evidence type="ECO:0000313" key="5">
    <source>
        <dbReference type="EMBL" id="MCH1627796.1"/>
    </source>
</evidence>
<reference evidence="5" key="1">
    <citation type="submission" date="2022-02" db="EMBL/GenBank/DDBJ databases">
        <title>Fredinandcohnia quinoae sp. nov. isolated from Chenopodium quinoa seeds.</title>
        <authorList>
            <person name="Saati-Santamaria Z."/>
            <person name="Flores-Felix J.D."/>
            <person name="Igual J.M."/>
            <person name="Velazquez E."/>
            <person name="Garcia-Fraile P."/>
            <person name="Martinez-Molina E."/>
        </authorList>
    </citation>
    <scope>NUCLEOTIDE SEQUENCE</scope>
    <source>
        <strain evidence="5">SECRCQ15</strain>
    </source>
</reference>